<dbReference type="InterPro" id="IPR044742">
    <property type="entry name" value="DEAD/DEAH_RhlB"/>
</dbReference>
<protein>
    <recommendedName>
        <fullName evidence="9">DEAD-box ATP-dependent RNA helicase RhpA</fullName>
        <ecNumber evidence="1">3.6.4.13</ecNumber>
    </recommendedName>
</protein>
<dbReference type="RefSeq" id="WP_207542534.1">
    <property type="nucleotide sequence ID" value="NZ_JAFNAA010000018.1"/>
</dbReference>
<evidence type="ECO:0000256" key="11">
    <source>
        <dbReference type="RuleBase" id="RU000492"/>
    </source>
</evidence>
<dbReference type="GO" id="GO:0042255">
    <property type="term" value="P:ribosome assembly"/>
    <property type="evidence" value="ECO:0007669"/>
    <property type="project" value="UniProtKB-ARBA"/>
</dbReference>
<dbReference type="GO" id="GO:0003724">
    <property type="term" value="F:RNA helicase activity"/>
    <property type="evidence" value="ECO:0007669"/>
    <property type="project" value="UniProtKB-EC"/>
</dbReference>
<evidence type="ECO:0000313" key="17">
    <source>
        <dbReference type="Proteomes" id="UP000664658"/>
    </source>
</evidence>
<keyword evidence="3 11" id="KW-0547">Nucleotide-binding</keyword>
<feature type="compositionally biased region" description="Basic and acidic residues" evidence="12">
    <location>
        <begin position="380"/>
        <end position="392"/>
    </location>
</feature>
<dbReference type="PROSITE" id="PS51195">
    <property type="entry name" value="Q_MOTIF"/>
    <property type="match status" value="1"/>
</dbReference>
<dbReference type="AlphaFoldDB" id="A0A8I1W7K9"/>
<evidence type="ECO:0000256" key="4">
    <source>
        <dbReference type="ARBA" id="ARBA00022801"/>
    </source>
</evidence>
<dbReference type="InterPro" id="IPR001650">
    <property type="entry name" value="Helicase_C-like"/>
</dbReference>
<gene>
    <name evidence="16" type="ORF">J2R62_14315</name>
</gene>
<keyword evidence="6 11" id="KW-0067">ATP-binding</keyword>
<evidence type="ECO:0000259" key="14">
    <source>
        <dbReference type="PROSITE" id="PS51194"/>
    </source>
</evidence>
<evidence type="ECO:0000256" key="8">
    <source>
        <dbReference type="ARBA" id="ARBA00047984"/>
    </source>
</evidence>
<dbReference type="Pfam" id="PF00271">
    <property type="entry name" value="Helicase_C"/>
    <property type="match status" value="1"/>
</dbReference>
<comment type="similarity">
    <text evidence="7 11">Belongs to the DEAD box helicase family.</text>
</comment>
<evidence type="ECO:0000256" key="9">
    <source>
        <dbReference type="ARBA" id="ARBA00074363"/>
    </source>
</evidence>
<sequence length="407" mass="45214">MSFSSLSLVAPLLQTLTQLGYHQPTPIQQQAIPLILQGQDILASAQTGTGKTAAFALPIIQQLLEQPAAKAPRALILVPTRELARQVQDNMEAFTQHTALRSVVVYGGACLATQSRELKTGADILIATPGRLLDYLRQGVVHLRDVRFLVFDEADRMLDMGFRDEIRDVVRQVSTERQTLLFSATLSDDIHRMAGKMLRSPQRIDISNNSTPIERIEQRVYVVDQERKLGLLAHLLQTESWPQVLVFSRTREGCDKVATWLQQQSIAARPMHADLSQAVRDKALADFAAGEVRVLVATDVAARGLDIAQLACVINLELPFSAQDYVHRIGRTGRAGHSGLAISLYNDADQRLLTAIEDLLDTRLPQQWYPGFEPDLTREVAPARRRGSDKQRARQLALGKAGGRKKR</sequence>
<evidence type="ECO:0000313" key="16">
    <source>
        <dbReference type="EMBL" id="MBO1109367.1"/>
    </source>
</evidence>
<dbReference type="GO" id="GO:0016787">
    <property type="term" value="F:hydrolase activity"/>
    <property type="evidence" value="ECO:0007669"/>
    <property type="project" value="UniProtKB-KW"/>
</dbReference>
<dbReference type="EC" id="3.6.4.13" evidence="1"/>
<evidence type="ECO:0000256" key="5">
    <source>
        <dbReference type="ARBA" id="ARBA00022806"/>
    </source>
</evidence>
<dbReference type="GO" id="GO:0005829">
    <property type="term" value="C:cytosol"/>
    <property type="evidence" value="ECO:0007669"/>
    <property type="project" value="TreeGrafter"/>
</dbReference>
<dbReference type="Gene3D" id="3.40.50.300">
    <property type="entry name" value="P-loop containing nucleotide triphosphate hydrolases"/>
    <property type="match status" value="2"/>
</dbReference>
<dbReference type="InterPro" id="IPR014014">
    <property type="entry name" value="RNA_helicase_DEAD_Q_motif"/>
</dbReference>
<feature type="domain" description="Helicase ATP-binding" evidence="13">
    <location>
        <begin position="32"/>
        <end position="204"/>
    </location>
</feature>
<dbReference type="Proteomes" id="UP000664658">
    <property type="component" value="Unassembled WGS sequence"/>
</dbReference>
<dbReference type="PROSITE" id="PS51192">
    <property type="entry name" value="HELICASE_ATP_BIND_1"/>
    <property type="match status" value="1"/>
</dbReference>
<dbReference type="GO" id="GO:0005524">
    <property type="term" value="F:ATP binding"/>
    <property type="evidence" value="ECO:0007669"/>
    <property type="project" value="UniProtKB-KW"/>
</dbReference>
<dbReference type="GO" id="GO:0009266">
    <property type="term" value="P:response to temperature stimulus"/>
    <property type="evidence" value="ECO:0007669"/>
    <property type="project" value="UniProtKB-ARBA"/>
</dbReference>
<feature type="domain" description="DEAD-box RNA helicase Q" evidence="15">
    <location>
        <begin position="1"/>
        <end position="29"/>
    </location>
</feature>
<dbReference type="PANTHER" id="PTHR47959:SF7">
    <property type="entry name" value="ATP-DEPENDENT RNA HELICASE DEAD BOX FAMILY"/>
    <property type="match status" value="1"/>
</dbReference>
<evidence type="ECO:0000256" key="7">
    <source>
        <dbReference type="ARBA" id="ARBA00038437"/>
    </source>
</evidence>
<keyword evidence="2" id="KW-0963">Cytoplasm</keyword>
<dbReference type="InterPro" id="IPR011545">
    <property type="entry name" value="DEAD/DEAH_box_helicase_dom"/>
</dbReference>
<evidence type="ECO:0000256" key="12">
    <source>
        <dbReference type="SAM" id="MobiDB-lite"/>
    </source>
</evidence>
<comment type="caution">
    <text evidence="16">The sequence shown here is derived from an EMBL/GenBank/DDBJ whole genome shotgun (WGS) entry which is preliminary data.</text>
</comment>
<dbReference type="InterPro" id="IPR014001">
    <property type="entry name" value="Helicase_ATP-bd"/>
</dbReference>
<dbReference type="SUPFAM" id="SSF52540">
    <property type="entry name" value="P-loop containing nucleoside triphosphate hydrolases"/>
    <property type="match status" value="1"/>
</dbReference>
<reference evidence="16" key="1">
    <citation type="submission" date="2021-03" db="EMBL/GenBank/DDBJ databases">
        <title>Plesiomonas shigelloides zfcc0051, isolated from zebrafish feces.</title>
        <authorList>
            <person name="Vanderhoek Z."/>
            <person name="Gaulke C."/>
        </authorList>
    </citation>
    <scope>NUCLEOTIDE SEQUENCE</scope>
    <source>
        <strain evidence="16">Zfcc0051</strain>
    </source>
</reference>
<dbReference type="FunFam" id="3.40.50.300:FF:000108">
    <property type="entry name" value="ATP-dependent RNA helicase RhlE"/>
    <property type="match status" value="1"/>
</dbReference>
<evidence type="ECO:0000256" key="1">
    <source>
        <dbReference type="ARBA" id="ARBA00012552"/>
    </source>
</evidence>
<name>A0A8I1W7K9_PLESH</name>
<dbReference type="Pfam" id="PF00270">
    <property type="entry name" value="DEAD"/>
    <property type="match status" value="1"/>
</dbReference>
<feature type="domain" description="Helicase C-terminal" evidence="14">
    <location>
        <begin position="215"/>
        <end position="377"/>
    </location>
</feature>
<dbReference type="InterPro" id="IPR027417">
    <property type="entry name" value="P-loop_NTPase"/>
</dbReference>
<proteinExistence type="inferred from homology"/>
<evidence type="ECO:0000259" key="15">
    <source>
        <dbReference type="PROSITE" id="PS51195"/>
    </source>
</evidence>
<organism evidence="16 17">
    <name type="scientific">Plesiomonas shigelloides</name>
    <name type="common">Aeromonas shigelloides</name>
    <dbReference type="NCBI Taxonomy" id="703"/>
    <lineage>
        <taxon>Bacteria</taxon>
        <taxon>Pseudomonadati</taxon>
        <taxon>Pseudomonadota</taxon>
        <taxon>Gammaproteobacteria</taxon>
        <taxon>Enterobacterales</taxon>
        <taxon>Enterobacteriaceae</taxon>
        <taxon>Plesiomonas</taxon>
    </lineage>
</organism>
<dbReference type="PANTHER" id="PTHR47959">
    <property type="entry name" value="ATP-DEPENDENT RNA HELICASE RHLE-RELATED"/>
    <property type="match status" value="1"/>
</dbReference>
<evidence type="ECO:0000256" key="10">
    <source>
        <dbReference type="PROSITE-ProRule" id="PRU00552"/>
    </source>
</evidence>
<dbReference type="SMART" id="SM00490">
    <property type="entry name" value="HELICc"/>
    <property type="match status" value="1"/>
</dbReference>
<dbReference type="InterPro" id="IPR050079">
    <property type="entry name" value="DEAD_box_RNA_helicase"/>
</dbReference>
<dbReference type="PROSITE" id="PS51194">
    <property type="entry name" value="HELICASE_CTER"/>
    <property type="match status" value="1"/>
</dbReference>
<dbReference type="PROSITE" id="PS00039">
    <property type="entry name" value="DEAD_ATP_HELICASE"/>
    <property type="match status" value="1"/>
</dbReference>
<evidence type="ECO:0000256" key="6">
    <source>
        <dbReference type="ARBA" id="ARBA00022840"/>
    </source>
</evidence>
<accession>A0A8I1W7K9</accession>
<dbReference type="CDD" id="cd00268">
    <property type="entry name" value="DEADc"/>
    <property type="match status" value="1"/>
</dbReference>
<comment type="catalytic activity">
    <reaction evidence="8">
        <text>ATP + H2O = ADP + phosphate + H(+)</text>
        <dbReference type="Rhea" id="RHEA:13065"/>
        <dbReference type="ChEBI" id="CHEBI:15377"/>
        <dbReference type="ChEBI" id="CHEBI:15378"/>
        <dbReference type="ChEBI" id="CHEBI:30616"/>
        <dbReference type="ChEBI" id="CHEBI:43474"/>
        <dbReference type="ChEBI" id="CHEBI:456216"/>
        <dbReference type="EC" id="3.6.4.13"/>
    </reaction>
</comment>
<dbReference type="GO" id="GO:0003676">
    <property type="term" value="F:nucleic acid binding"/>
    <property type="evidence" value="ECO:0007669"/>
    <property type="project" value="InterPro"/>
</dbReference>
<evidence type="ECO:0000259" key="13">
    <source>
        <dbReference type="PROSITE" id="PS51192"/>
    </source>
</evidence>
<evidence type="ECO:0000256" key="3">
    <source>
        <dbReference type="ARBA" id="ARBA00022741"/>
    </source>
</evidence>
<feature type="short sequence motif" description="Q motif" evidence="10">
    <location>
        <begin position="1"/>
        <end position="29"/>
    </location>
</feature>
<dbReference type="InterPro" id="IPR000629">
    <property type="entry name" value="RNA-helicase_DEAD-box_CS"/>
</dbReference>
<feature type="region of interest" description="Disordered" evidence="12">
    <location>
        <begin position="380"/>
        <end position="407"/>
    </location>
</feature>
<dbReference type="EMBL" id="JAFNAA010000018">
    <property type="protein sequence ID" value="MBO1109367.1"/>
    <property type="molecule type" value="Genomic_DNA"/>
</dbReference>
<keyword evidence="4 11" id="KW-0378">Hydrolase</keyword>
<evidence type="ECO:0000256" key="2">
    <source>
        <dbReference type="ARBA" id="ARBA00022490"/>
    </source>
</evidence>
<keyword evidence="5 11" id="KW-0347">Helicase</keyword>
<dbReference type="CDD" id="cd18787">
    <property type="entry name" value="SF2_C_DEAD"/>
    <property type="match status" value="1"/>
</dbReference>
<dbReference type="SMART" id="SM00487">
    <property type="entry name" value="DEXDc"/>
    <property type="match status" value="1"/>
</dbReference>